<name>A0A151I483_9HYME</name>
<sequence>MLLDQQDFRLTETRSGDAPVMCRMRETDNGSVPAERFGPCMARRVRALFRLQSRVAGQVLLQGGEALLQKRLLQVRAYNSKKKIDIAATGLHYSRRHAAIDLSHPTVLAVPRGWRTMISPYRLVKAKNGEFAAPRCGEFNFAAAVFCGQAAQIVCKQNHRVPGHGSAERKSPRPRSGTSITPLGDPPPGVASSYTCGYGNRSPRVAARSLKVDNGPVAWPTTGHFKHDQKGRCPRFDATPRRAARRTGPSTAAKIITLKYGPPFPKC</sequence>
<gene>
    <name evidence="2" type="ORF">ALC53_05648</name>
</gene>
<protein>
    <submittedName>
        <fullName evidence="2">Uncharacterized protein</fullName>
    </submittedName>
</protein>
<keyword evidence="3" id="KW-1185">Reference proteome</keyword>
<dbReference type="EMBL" id="KQ976474">
    <property type="protein sequence ID" value="KYM83941.1"/>
    <property type="molecule type" value="Genomic_DNA"/>
</dbReference>
<feature type="region of interest" description="Disordered" evidence="1">
    <location>
        <begin position="161"/>
        <end position="193"/>
    </location>
</feature>
<organism evidence="2 3">
    <name type="scientific">Atta colombica</name>
    <dbReference type="NCBI Taxonomy" id="520822"/>
    <lineage>
        <taxon>Eukaryota</taxon>
        <taxon>Metazoa</taxon>
        <taxon>Ecdysozoa</taxon>
        <taxon>Arthropoda</taxon>
        <taxon>Hexapoda</taxon>
        <taxon>Insecta</taxon>
        <taxon>Pterygota</taxon>
        <taxon>Neoptera</taxon>
        <taxon>Endopterygota</taxon>
        <taxon>Hymenoptera</taxon>
        <taxon>Apocrita</taxon>
        <taxon>Aculeata</taxon>
        <taxon>Formicoidea</taxon>
        <taxon>Formicidae</taxon>
        <taxon>Myrmicinae</taxon>
        <taxon>Atta</taxon>
    </lineage>
</organism>
<proteinExistence type="predicted"/>
<reference evidence="2 3" key="1">
    <citation type="submission" date="2015-09" db="EMBL/GenBank/DDBJ databases">
        <title>Atta colombica WGS genome.</title>
        <authorList>
            <person name="Nygaard S."/>
            <person name="Hu H."/>
            <person name="Boomsma J."/>
            <person name="Zhang G."/>
        </authorList>
    </citation>
    <scope>NUCLEOTIDE SEQUENCE [LARGE SCALE GENOMIC DNA]</scope>
    <source>
        <strain evidence="2">Treedump-2</strain>
        <tissue evidence="2">Whole body</tissue>
    </source>
</reference>
<evidence type="ECO:0000313" key="2">
    <source>
        <dbReference type="EMBL" id="KYM83941.1"/>
    </source>
</evidence>
<dbReference type="AlphaFoldDB" id="A0A151I483"/>
<accession>A0A151I483</accession>
<evidence type="ECO:0000256" key="1">
    <source>
        <dbReference type="SAM" id="MobiDB-lite"/>
    </source>
</evidence>
<dbReference type="Proteomes" id="UP000078540">
    <property type="component" value="Unassembled WGS sequence"/>
</dbReference>
<evidence type="ECO:0000313" key="3">
    <source>
        <dbReference type="Proteomes" id="UP000078540"/>
    </source>
</evidence>